<reference evidence="2 3" key="1">
    <citation type="submission" date="2014-11" db="EMBL/GenBank/DDBJ databases">
        <authorList>
            <person name="Wibberg Daniel"/>
        </authorList>
    </citation>
    <scope>NUCLEOTIDE SEQUENCE [LARGE SCALE GENOMIC DNA]</scope>
    <source>
        <strain evidence="2">Rhizoctonia solani AG1-IB 7/3/14</strain>
    </source>
</reference>
<dbReference type="AlphaFoldDB" id="A0A0B7F3A1"/>
<gene>
    <name evidence="2" type="ORF">RSOLAG1IB_05740</name>
</gene>
<proteinExistence type="predicted"/>
<feature type="compositionally biased region" description="Polar residues" evidence="1">
    <location>
        <begin position="1"/>
        <end position="17"/>
    </location>
</feature>
<name>A0A0B7F3A1_THACB</name>
<organism evidence="2 3">
    <name type="scientific">Thanatephorus cucumeris (strain AG1-IB / isolate 7/3/14)</name>
    <name type="common">Lettuce bottom rot fungus</name>
    <name type="synonym">Rhizoctonia solani</name>
    <dbReference type="NCBI Taxonomy" id="1108050"/>
    <lineage>
        <taxon>Eukaryota</taxon>
        <taxon>Fungi</taxon>
        <taxon>Dikarya</taxon>
        <taxon>Basidiomycota</taxon>
        <taxon>Agaricomycotina</taxon>
        <taxon>Agaricomycetes</taxon>
        <taxon>Cantharellales</taxon>
        <taxon>Ceratobasidiaceae</taxon>
        <taxon>Rhizoctonia</taxon>
        <taxon>Rhizoctonia solani AG-1</taxon>
    </lineage>
</organism>
<dbReference type="OrthoDB" id="3255511at2759"/>
<evidence type="ECO:0000313" key="2">
    <source>
        <dbReference type="EMBL" id="CEL52536.1"/>
    </source>
</evidence>
<evidence type="ECO:0000256" key="1">
    <source>
        <dbReference type="SAM" id="MobiDB-lite"/>
    </source>
</evidence>
<dbReference type="EMBL" id="LN679109">
    <property type="protein sequence ID" value="CEL52536.1"/>
    <property type="molecule type" value="Genomic_DNA"/>
</dbReference>
<dbReference type="Proteomes" id="UP000059188">
    <property type="component" value="Unassembled WGS sequence"/>
</dbReference>
<feature type="region of interest" description="Disordered" evidence="1">
    <location>
        <begin position="1"/>
        <end position="20"/>
    </location>
</feature>
<sequence>MKGSRQNTRQSVVNHSATRPDGGLSDTWSLFEQIQPKYKANVVVWAASEAYGSAYSEEDLPEKLGVYSIMVGAIFSAFGSKGRKVTRQEIWEDVWRVYFKELQSLRLTLANFSICRNIVEKHNNTRRERDSRKPPEKREILSMKSRIQRPVLLTSVESPEWVLNGRMFQPISKGRRKPQSRAGI</sequence>
<protein>
    <submittedName>
        <fullName evidence="2">Uncharacterized protein</fullName>
    </submittedName>
</protein>
<keyword evidence="3" id="KW-1185">Reference proteome</keyword>
<evidence type="ECO:0000313" key="3">
    <source>
        <dbReference type="Proteomes" id="UP000059188"/>
    </source>
</evidence>
<accession>A0A0B7F3A1</accession>